<dbReference type="Proteomes" id="UP001189429">
    <property type="component" value="Unassembled WGS sequence"/>
</dbReference>
<evidence type="ECO:0000256" key="1">
    <source>
        <dbReference type="SAM" id="MobiDB-lite"/>
    </source>
</evidence>
<feature type="domain" description="Guanylate-binding protein N-terminal" evidence="2">
    <location>
        <begin position="240"/>
        <end position="412"/>
    </location>
</feature>
<dbReference type="Gene3D" id="3.40.50.300">
    <property type="entry name" value="P-loop containing nucleotide triphosphate hydrolases"/>
    <property type="match status" value="1"/>
</dbReference>
<dbReference type="InterPro" id="IPR012173">
    <property type="entry name" value="Mpp10"/>
</dbReference>
<sequence>MGNKTNQEKPWLMKGEVSAKQRPLNSLLEVHLDQPMTQLAARNAEYAAGGGGAPEGDDEALEDVPGAEKLAKSSKAFDVEAIIRQRIWDEAFDDVQRRAAVRPADRPQGAEDDTVETLNFEKSRVGLGDVYAKQYEAEILGAKTEGEVKEDKEKTETKALFAKLMHKLDLLTNAHFTWPQLVPAFQSARACLRGAAARAAAWAPLAAALAACAAPRPAAAEVPINTPMQVVMPTRDHEAMVPNTETLQAISQHKGRISVVAVVGPYHSGKSFLLNALVGQTNVFSVGRKTSPETMGIWLCRTTMRASDGSEVWLLDSEGFFGPGVSETYDAKVFTIASLIGAHLVYNTVKVIDQQAVTTLEMLARRAQLFRTKSSAEQSGVVTPEFLSVRNFPPLTWVVEDFFQEIPEQYQRGDAATAWLRSYLSRLGVGVPLLLLVVSKLYSELKVPPPATSRADLQDLSRMSWDHLTPEFRDELAAMTGQTLGRCLGFMVQALRRGMFHELPSLWATWTQHVAEISLQDAERWFSDLLDSIDTQEDLVRLSVFNTQVEEARGKAVRFYADLLHDFIAQPDEVELHRRMTPAFEKKKKAYHGRVFNWVHDSIAAAEKEVSDSLASKELPEDPPLLEERSKVEMQAARERFSQKIAGFKEEGPPSQFYFAVQWPFLSEDPQERLASDPLQQLDRRLTDIHLKRATANKQRISEVFAMAEDAAYGAVEREIAVRQTHLLGKAKMKELKEHLRASCWEAFHGNLAQGRWMWSTEQYSISKDNVETNIIARRLTKLAVDNDQAIKEHFSSALNVCKNHYPDKAQRSTLPMPVAEETLEFDHKVLSDRVRGMLDERSKHLADTDHFVAARQSLERELAEGLGWPINIDIWKVESDEATRCARKENRAALAKCGFTCLFNKVPRVHRSMSQRHLYDCFQRVGGAQKMPPRLQYQIFENWYATDAKCPLEATLMLLEEFLVLADLGALAMFDCAGGSALPPPGAGHRDLWVGEAEGTALEQAYTAPAAGRPAAIPPELGIEICGSARGSGLAAAAAARQGLGGLGGARGQGLSGEQLSKVPSLKMEETIPLLISDATLKAPEELKAPRRHERDHEELNHE</sequence>
<keyword evidence="4" id="KW-1185">Reference proteome</keyword>
<evidence type="ECO:0000313" key="4">
    <source>
        <dbReference type="Proteomes" id="UP001189429"/>
    </source>
</evidence>
<name>A0ABN9WKG3_9DINO</name>
<evidence type="ECO:0000259" key="2">
    <source>
        <dbReference type="Pfam" id="PF02263"/>
    </source>
</evidence>
<gene>
    <name evidence="3" type="ORF">PCOR1329_LOCUS67093</name>
</gene>
<dbReference type="EMBL" id="CAUYUJ010018677">
    <property type="protein sequence ID" value="CAK0885482.1"/>
    <property type="molecule type" value="Genomic_DNA"/>
</dbReference>
<feature type="non-terminal residue" evidence="3">
    <location>
        <position position="1104"/>
    </location>
</feature>
<dbReference type="PANTHER" id="PTHR10751">
    <property type="entry name" value="GUANYLATE BINDING PROTEIN"/>
    <property type="match status" value="1"/>
</dbReference>
<organism evidence="3 4">
    <name type="scientific">Prorocentrum cordatum</name>
    <dbReference type="NCBI Taxonomy" id="2364126"/>
    <lineage>
        <taxon>Eukaryota</taxon>
        <taxon>Sar</taxon>
        <taxon>Alveolata</taxon>
        <taxon>Dinophyceae</taxon>
        <taxon>Prorocentrales</taxon>
        <taxon>Prorocentraceae</taxon>
        <taxon>Prorocentrum</taxon>
    </lineage>
</organism>
<feature type="compositionally biased region" description="Basic and acidic residues" evidence="1">
    <location>
        <begin position="1084"/>
        <end position="1104"/>
    </location>
</feature>
<dbReference type="Pfam" id="PF02263">
    <property type="entry name" value="GBP"/>
    <property type="match status" value="1"/>
</dbReference>
<dbReference type="InterPro" id="IPR015894">
    <property type="entry name" value="Guanylate-bd_N"/>
</dbReference>
<accession>A0ABN9WKG3</accession>
<feature type="region of interest" description="Disordered" evidence="1">
    <location>
        <begin position="1081"/>
        <end position="1104"/>
    </location>
</feature>
<comment type="caution">
    <text evidence="3">The sequence shown here is derived from an EMBL/GenBank/DDBJ whole genome shotgun (WGS) entry which is preliminary data.</text>
</comment>
<proteinExistence type="predicted"/>
<reference evidence="3" key="1">
    <citation type="submission" date="2023-10" db="EMBL/GenBank/DDBJ databases">
        <authorList>
            <person name="Chen Y."/>
            <person name="Shah S."/>
            <person name="Dougan E. K."/>
            <person name="Thang M."/>
            <person name="Chan C."/>
        </authorList>
    </citation>
    <scope>NUCLEOTIDE SEQUENCE [LARGE SCALE GENOMIC DNA]</scope>
</reference>
<dbReference type="Pfam" id="PF04006">
    <property type="entry name" value="Mpp10"/>
    <property type="match status" value="2"/>
</dbReference>
<dbReference type="SUPFAM" id="SSF52540">
    <property type="entry name" value="P-loop containing nucleoside triphosphate hydrolases"/>
    <property type="match status" value="1"/>
</dbReference>
<protein>
    <recommendedName>
        <fullName evidence="2">Guanylate-binding protein N-terminal domain-containing protein</fullName>
    </recommendedName>
</protein>
<evidence type="ECO:0000313" key="3">
    <source>
        <dbReference type="EMBL" id="CAK0885482.1"/>
    </source>
</evidence>
<dbReference type="InterPro" id="IPR027417">
    <property type="entry name" value="P-loop_NTPase"/>
</dbReference>